<proteinExistence type="predicted"/>
<feature type="chain" id="PRO_5032355808" evidence="2">
    <location>
        <begin position="24"/>
        <end position="184"/>
    </location>
</feature>
<comment type="caution">
    <text evidence="3">The sequence shown here is derived from an EMBL/GenBank/DDBJ whole genome shotgun (WGS) entry which is preliminary data.</text>
</comment>
<dbReference type="Proteomes" id="UP000886251">
    <property type="component" value="Unassembled WGS sequence"/>
</dbReference>
<feature type="compositionally biased region" description="Low complexity" evidence="1">
    <location>
        <begin position="32"/>
        <end position="49"/>
    </location>
</feature>
<reference evidence="3" key="1">
    <citation type="journal article" date="2020" name="mSystems">
        <title>Genome- and Community-Level Interaction Insights into Carbon Utilization and Element Cycling Functions of Hydrothermarchaeota in Hydrothermal Sediment.</title>
        <authorList>
            <person name="Zhou Z."/>
            <person name="Liu Y."/>
            <person name="Xu W."/>
            <person name="Pan J."/>
            <person name="Luo Z.H."/>
            <person name="Li M."/>
        </authorList>
    </citation>
    <scope>NUCLEOTIDE SEQUENCE [LARGE SCALE GENOMIC DNA]</scope>
    <source>
        <strain evidence="3">HyVt-443</strain>
    </source>
</reference>
<dbReference type="PROSITE" id="PS51257">
    <property type="entry name" value="PROKAR_LIPOPROTEIN"/>
    <property type="match status" value="1"/>
</dbReference>
<name>A0A831RNI3_9GAMM</name>
<feature type="region of interest" description="Disordered" evidence="1">
    <location>
        <begin position="23"/>
        <end position="65"/>
    </location>
</feature>
<feature type="signal peptide" evidence="2">
    <location>
        <begin position="1"/>
        <end position="23"/>
    </location>
</feature>
<dbReference type="SUPFAM" id="SSF48452">
    <property type="entry name" value="TPR-like"/>
    <property type="match status" value="1"/>
</dbReference>
<gene>
    <name evidence="3" type="ORF">ENI96_07075</name>
</gene>
<evidence type="ECO:0000256" key="1">
    <source>
        <dbReference type="SAM" id="MobiDB-lite"/>
    </source>
</evidence>
<dbReference type="EMBL" id="DRKP01000077">
    <property type="protein sequence ID" value="HEB96176.1"/>
    <property type="molecule type" value="Genomic_DNA"/>
</dbReference>
<evidence type="ECO:0000256" key="2">
    <source>
        <dbReference type="SAM" id="SignalP"/>
    </source>
</evidence>
<accession>A0A831RNI3</accession>
<dbReference type="AlphaFoldDB" id="A0A831RNI3"/>
<sequence length="184" mass="19397">MNRASILTLILLLLAGCSSPPRRDGPAPVIRSSPPAAATSPDSAPAAATDEVEVRPYLPAQGEGGAYEPPVAAAAAPAHGEAVVALLESADRQQRSGDLTAAASTLERALRIEPRNPWLWSRLAGVRLRQGRYGMAEQLAAKSNSLAGGRRDLRRRNWELIARARSAAGDAAGAAEARRRLQQP</sequence>
<protein>
    <submittedName>
        <fullName evidence="3">Tetratricopeptide repeat protein</fullName>
    </submittedName>
</protein>
<keyword evidence="2" id="KW-0732">Signal</keyword>
<dbReference type="InterPro" id="IPR011990">
    <property type="entry name" value="TPR-like_helical_dom_sf"/>
</dbReference>
<evidence type="ECO:0000313" key="3">
    <source>
        <dbReference type="EMBL" id="HEB96176.1"/>
    </source>
</evidence>
<organism evidence="3">
    <name type="scientific">Sedimenticola thiotaurini</name>
    <dbReference type="NCBI Taxonomy" id="1543721"/>
    <lineage>
        <taxon>Bacteria</taxon>
        <taxon>Pseudomonadati</taxon>
        <taxon>Pseudomonadota</taxon>
        <taxon>Gammaproteobacteria</taxon>
        <taxon>Chromatiales</taxon>
        <taxon>Sedimenticolaceae</taxon>
        <taxon>Sedimenticola</taxon>
    </lineage>
</organism>
<dbReference type="Gene3D" id="1.25.40.10">
    <property type="entry name" value="Tetratricopeptide repeat domain"/>
    <property type="match status" value="1"/>
</dbReference>
<dbReference type="Pfam" id="PF14559">
    <property type="entry name" value="TPR_19"/>
    <property type="match status" value="1"/>
</dbReference>